<sequence>MAYNKMFFDIYKECTEFSTTEIEQFLNNEGARKRMDYKSSLLVKLSSGVSMGFVPAPVVYYISDQKPNN</sequence>
<gene>
    <name evidence="2" type="ORF">NCTC12282_05590</name>
</gene>
<organism evidence="2 3">
    <name type="scientific">Budvicia aquatica</name>
    <dbReference type="NCBI Taxonomy" id="82979"/>
    <lineage>
        <taxon>Bacteria</taxon>
        <taxon>Pseudomonadati</taxon>
        <taxon>Pseudomonadota</taxon>
        <taxon>Gammaproteobacteria</taxon>
        <taxon>Enterobacterales</taxon>
        <taxon>Budviciaceae</taxon>
        <taxon>Budvicia</taxon>
    </lineage>
</organism>
<dbReference type="AlphaFoldDB" id="A0A484ZWC5"/>
<feature type="transmembrane region" description="Helical" evidence="1">
    <location>
        <begin position="41"/>
        <end position="62"/>
    </location>
</feature>
<keyword evidence="1" id="KW-0812">Transmembrane</keyword>
<keyword evidence="1" id="KW-1133">Transmembrane helix</keyword>
<evidence type="ECO:0000313" key="3">
    <source>
        <dbReference type="Proteomes" id="UP000373449"/>
    </source>
</evidence>
<dbReference type="Proteomes" id="UP000373449">
    <property type="component" value="Unassembled WGS sequence"/>
</dbReference>
<protein>
    <submittedName>
        <fullName evidence="2">Uncharacterized protein</fullName>
    </submittedName>
</protein>
<keyword evidence="1" id="KW-0472">Membrane</keyword>
<accession>A0A484ZWC5</accession>
<name>A0A484ZWC5_9GAMM</name>
<evidence type="ECO:0000313" key="2">
    <source>
        <dbReference type="EMBL" id="VFS51956.1"/>
    </source>
</evidence>
<evidence type="ECO:0000256" key="1">
    <source>
        <dbReference type="SAM" id="Phobius"/>
    </source>
</evidence>
<proteinExistence type="predicted"/>
<reference evidence="2 3" key="1">
    <citation type="submission" date="2019-03" db="EMBL/GenBank/DDBJ databases">
        <authorList>
            <consortium name="Pathogen Informatics"/>
        </authorList>
    </citation>
    <scope>NUCLEOTIDE SEQUENCE [LARGE SCALE GENOMIC DNA]</scope>
    <source>
        <strain evidence="2 3">NCTC12282</strain>
    </source>
</reference>
<dbReference type="EMBL" id="CAADJA010000002">
    <property type="protein sequence ID" value="VFS51956.1"/>
    <property type="molecule type" value="Genomic_DNA"/>
</dbReference>